<comment type="caution">
    <text evidence="1">The sequence shown here is derived from an EMBL/GenBank/DDBJ whole genome shotgun (WGS) entry which is preliminary data.</text>
</comment>
<organism evidence="1 2">
    <name type="scientific">Dendrolimus kikuchii</name>
    <dbReference type="NCBI Taxonomy" id="765133"/>
    <lineage>
        <taxon>Eukaryota</taxon>
        <taxon>Metazoa</taxon>
        <taxon>Ecdysozoa</taxon>
        <taxon>Arthropoda</taxon>
        <taxon>Hexapoda</taxon>
        <taxon>Insecta</taxon>
        <taxon>Pterygota</taxon>
        <taxon>Neoptera</taxon>
        <taxon>Endopterygota</taxon>
        <taxon>Lepidoptera</taxon>
        <taxon>Glossata</taxon>
        <taxon>Ditrysia</taxon>
        <taxon>Bombycoidea</taxon>
        <taxon>Lasiocampidae</taxon>
        <taxon>Dendrolimus</taxon>
    </lineage>
</organism>
<dbReference type="Proteomes" id="UP000824533">
    <property type="component" value="Linkage Group LG13"/>
</dbReference>
<protein>
    <submittedName>
        <fullName evidence="1">Uncharacterized protein</fullName>
    </submittedName>
</protein>
<gene>
    <name evidence="1" type="ORF">K1T71_007958</name>
</gene>
<reference evidence="1 2" key="1">
    <citation type="journal article" date="2021" name="Front. Genet.">
        <title>Chromosome-Level Genome Assembly Reveals Significant Gene Expansion in the Toll and IMD Signaling Pathways of Dendrolimus kikuchii.</title>
        <authorList>
            <person name="Zhou J."/>
            <person name="Wu P."/>
            <person name="Xiong Z."/>
            <person name="Liu N."/>
            <person name="Zhao N."/>
            <person name="Ji M."/>
            <person name="Qiu Y."/>
            <person name="Yang B."/>
        </authorList>
    </citation>
    <scope>NUCLEOTIDE SEQUENCE [LARGE SCALE GENOMIC DNA]</scope>
    <source>
        <strain evidence="1">Ann1</strain>
    </source>
</reference>
<evidence type="ECO:0000313" key="1">
    <source>
        <dbReference type="EMBL" id="KAJ0176779.1"/>
    </source>
</evidence>
<dbReference type="EMBL" id="CM034399">
    <property type="protein sequence ID" value="KAJ0176779.1"/>
    <property type="molecule type" value="Genomic_DNA"/>
</dbReference>
<accession>A0ACC1CYK8</accession>
<evidence type="ECO:0000313" key="2">
    <source>
        <dbReference type="Proteomes" id="UP000824533"/>
    </source>
</evidence>
<proteinExistence type="predicted"/>
<name>A0ACC1CYK8_9NEOP</name>
<keyword evidence="2" id="KW-1185">Reference proteome</keyword>
<sequence length="254" mass="28415">MEFWRNKVAVITGAGRGIGAQIAKDLVKNGMIVIGFEPSEEKFKYILDDMLLWGNVDGEFIHQVCDISNQEQLKHSFEEINRAFGGIDILFNNAVISSAGMISTGNLELLKRSADVNIFGLIACTRLAIESMRKKKTGLIVNVNSICGHYMPNFAEPTLNLYVVSKRAMTILNTLIRNELKISDSKIRITSISPGIVRTDIFGNSGAKFIDRKFLEQNPNMSIEDVSNIVLKILTTPRNVLVKEIIFHALHEIY</sequence>